<keyword evidence="3" id="KW-1185">Reference proteome</keyword>
<feature type="domain" description="Diphthamide synthase" evidence="1">
    <location>
        <begin position="12"/>
        <end position="209"/>
    </location>
</feature>
<dbReference type="InterPro" id="IPR030662">
    <property type="entry name" value="DPH6/MJ0570"/>
</dbReference>
<organism evidence="2 3">
    <name type="scientific">Daejeonella lutea</name>
    <dbReference type="NCBI Taxonomy" id="572036"/>
    <lineage>
        <taxon>Bacteria</taxon>
        <taxon>Pseudomonadati</taxon>
        <taxon>Bacteroidota</taxon>
        <taxon>Sphingobacteriia</taxon>
        <taxon>Sphingobacteriales</taxon>
        <taxon>Sphingobacteriaceae</taxon>
        <taxon>Daejeonella</taxon>
    </lineage>
</organism>
<dbReference type="NCBIfam" id="TIGR00290">
    <property type="entry name" value="MJ0570_dom"/>
    <property type="match status" value="1"/>
</dbReference>
<dbReference type="PIRSF" id="PIRSF039123">
    <property type="entry name" value="Diphthamide_synthase"/>
    <property type="match status" value="1"/>
</dbReference>
<evidence type="ECO:0000259" key="1">
    <source>
        <dbReference type="Pfam" id="PF01902"/>
    </source>
</evidence>
<dbReference type="InterPro" id="IPR002761">
    <property type="entry name" value="Diphthami_syn_dom"/>
</dbReference>
<dbReference type="Gene3D" id="3.90.1490.10">
    <property type="entry name" value="putative n-type atp pyrophosphatase, domain 2"/>
    <property type="match status" value="1"/>
</dbReference>
<gene>
    <name evidence="2" type="ORF">SAMN05661099_0477</name>
</gene>
<dbReference type="OrthoDB" id="3572539at2"/>
<dbReference type="SUPFAM" id="SSF52402">
    <property type="entry name" value="Adenine nucleotide alpha hydrolases-like"/>
    <property type="match status" value="1"/>
</dbReference>
<accession>A0A1T5A9F8</accession>
<dbReference type="RefSeq" id="WP_079701023.1">
    <property type="nucleotide sequence ID" value="NZ_FUYR01000001.1"/>
</dbReference>
<evidence type="ECO:0000313" key="3">
    <source>
        <dbReference type="Proteomes" id="UP000189981"/>
    </source>
</evidence>
<dbReference type="STRING" id="572036.SAMN05661099_0477"/>
<dbReference type="InterPro" id="IPR014729">
    <property type="entry name" value="Rossmann-like_a/b/a_fold"/>
</dbReference>
<protein>
    <submittedName>
        <fullName evidence="2">MJ0570-related uncharacterized domain-containing protein</fullName>
    </submittedName>
</protein>
<dbReference type="EMBL" id="FUYR01000001">
    <property type="protein sequence ID" value="SKB31499.1"/>
    <property type="molecule type" value="Genomic_DNA"/>
</dbReference>
<evidence type="ECO:0000313" key="2">
    <source>
        <dbReference type="EMBL" id="SKB31499.1"/>
    </source>
</evidence>
<dbReference type="Gene3D" id="3.40.50.620">
    <property type="entry name" value="HUPs"/>
    <property type="match status" value="1"/>
</dbReference>
<dbReference type="AlphaFoldDB" id="A0A1T5A9F8"/>
<dbReference type="CDD" id="cd01994">
    <property type="entry name" value="AANH_PF0828-like"/>
    <property type="match status" value="1"/>
</dbReference>
<dbReference type="Pfam" id="PF01902">
    <property type="entry name" value="Diphthami_syn_2"/>
    <property type="match status" value="1"/>
</dbReference>
<name>A0A1T5A9F8_9SPHI</name>
<dbReference type="Proteomes" id="UP000189981">
    <property type="component" value="Unassembled WGS sequence"/>
</dbReference>
<reference evidence="3" key="1">
    <citation type="submission" date="2017-02" db="EMBL/GenBank/DDBJ databases">
        <authorList>
            <person name="Varghese N."/>
            <person name="Submissions S."/>
        </authorList>
    </citation>
    <scope>NUCLEOTIDE SEQUENCE [LARGE SCALE GENOMIC DNA]</scope>
    <source>
        <strain evidence="3">DSM 22385</strain>
    </source>
</reference>
<sequence length="248" mass="28622">MDGQKKKVCIFNWSGGKDSSLALYHCLNDPKLDIRYLVTTVNDSANRVSMHGVREELLIRQAESIGIPLYQIRLPEMPGMKEYDEAMSRHLQKFKDEGVTHSIFGDIFLEDLRKYREDRLAEAGLKAIFPLWKRDTTELINEFLRLGFRTMIVCTQHYLESFSGKEITKELITTFPEDIDVCGENGEFHTFAFDGPIFKHPIRFEVGEKVFKEFKAPKDADDSCISPGPKQNERAGFWYTDLVPLTQK</sequence>
<proteinExistence type="predicted"/>